<evidence type="ECO:0000256" key="4">
    <source>
        <dbReference type="ARBA" id="ARBA00023136"/>
    </source>
</evidence>
<dbReference type="Proteomes" id="UP000663637">
    <property type="component" value="Chromosome"/>
</dbReference>
<dbReference type="RefSeq" id="WP_205443651.1">
    <property type="nucleotide sequence ID" value="NZ_CP061510.1"/>
</dbReference>
<feature type="transmembrane region" description="Helical" evidence="5">
    <location>
        <begin position="20"/>
        <end position="44"/>
    </location>
</feature>
<keyword evidence="2 5" id="KW-0812">Transmembrane</keyword>
<evidence type="ECO:0000256" key="3">
    <source>
        <dbReference type="ARBA" id="ARBA00022989"/>
    </source>
</evidence>
<evidence type="ECO:0000313" key="7">
    <source>
        <dbReference type="Proteomes" id="UP000663637"/>
    </source>
</evidence>
<feature type="transmembrane region" description="Helical" evidence="5">
    <location>
        <begin position="64"/>
        <end position="90"/>
    </location>
</feature>
<dbReference type="InterPro" id="IPR059112">
    <property type="entry name" value="CysZ/EI24"/>
</dbReference>
<keyword evidence="7" id="KW-1185">Reference proteome</keyword>
<organism evidence="6 7">
    <name type="scientific">Tsuneonella flava</name>
    <dbReference type="NCBI Taxonomy" id="2055955"/>
    <lineage>
        <taxon>Bacteria</taxon>
        <taxon>Pseudomonadati</taxon>
        <taxon>Pseudomonadota</taxon>
        <taxon>Alphaproteobacteria</taxon>
        <taxon>Sphingomonadales</taxon>
        <taxon>Erythrobacteraceae</taxon>
        <taxon>Tsuneonella</taxon>
    </lineage>
</organism>
<evidence type="ECO:0000313" key="6">
    <source>
        <dbReference type="EMBL" id="QSB45130.1"/>
    </source>
</evidence>
<proteinExistence type="predicted"/>
<sequence>MNRIPHAFALAFGQLGDRAILAVLARSIAITLAVFAMLGVAVWYGLAALLAHYGVAADGSLSALGAIVITIIGGWLLFRLVALAVVQFFADEVVEAVEARHYPSALATRRDLPFAQDLKASLRGLVRAVIANIVALPFAAILLVTGAGTAILFWAVNAWLLGRELTEMIWLRHRTPEESALPLSGLTRFALGGIVAAMLLIPFANLLAPVIGAAATAHLIHSRKPISTGVRP</sequence>
<dbReference type="Pfam" id="PF07264">
    <property type="entry name" value="EI24"/>
    <property type="match status" value="1"/>
</dbReference>
<evidence type="ECO:0000256" key="2">
    <source>
        <dbReference type="ARBA" id="ARBA00022692"/>
    </source>
</evidence>
<evidence type="ECO:0000256" key="5">
    <source>
        <dbReference type="SAM" id="Phobius"/>
    </source>
</evidence>
<gene>
    <name evidence="6" type="ORF">IDJ81_02965</name>
</gene>
<name>A0ABX7KEM7_9SPHN</name>
<comment type="subcellular location">
    <subcellularLocation>
        <location evidence="1">Membrane</location>
        <topology evidence="1">Multi-pass membrane protein</topology>
    </subcellularLocation>
</comment>
<accession>A0ABX7KEM7</accession>
<keyword evidence="3 5" id="KW-1133">Transmembrane helix</keyword>
<dbReference type="EMBL" id="CP061510">
    <property type="protein sequence ID" value="QSB45130.1"/>
    <property type="molecule type" value="Genomic_DNA"/>
</dbReference>
<feature type="transmembrane region" description="Helical" evidence="5">
    <location>
        <begin position="129"/>
        <end position="156"/>
    </location>
</feature>
<reference evidence="6 7" key="1">
    <citation type="submission" date="2020-09" db="EMBL/GenBank/DDBJ databases">
        <title>Complete genome sequence of altererythrobacter flavus SS-21NJ, isolated from Dongying oil sludge in Shandong province.</title>
        <authorList>
            <person name="Sun S."/>
            <person name="Zhang Z."/>
        </authorList>
    </citation>
    <scope>NUCLEOTIDE SEQUENCE [LARGE SCALE GENOMIC DNA]</scope>
    <source>
        <strain evidence="6 7">SS-21NJ</strain>
    </source>
</reference>
<protein>
    <submittedName>
        <fullName evidence="6">EI24 domain-containing protein</fullName>
    </submittedName>
</protein>
<feature type="transmembrane region" description="Helical" evidence="5">
    <location>
        <begin position="189"/>
        <end position="215"/>
    </location>
</feature>
<evidence type="ECO:0000256" key="1">
    <source>
        <dbReference type="ARBA" id="ARBA00004141"/>
    </source>
</evidence>
<keyword evidence="4 5" id="KW-0472">Membrane</keyword>